<dbReference type="InterPro" id="IPR000210">
    <property type="entry name" value="BTB/POZ_dom"/>
</dbReference>
<reference evidence="2" key="1">
    <citation type="submission" date="2023-03" db="EMBL/GenBank/DDBJ databases">
        <title>Massive genome expansion in bonnet fungi (Mycena s.s.) driven by repeated elements and novel gene families across ecological guilds.</title>
        <authorList>
            <consortium name="Lawrence Berkeley National Laboratory"/>
            <person name="Harder C.B."/>
            <person name="Miyauchi S."/>
            <person name="Viragh M."/>
            <person name="Kuo A."/>
            <person name="Thoen E."/>
            <person name="Andreopoulos B."/>
            <person name="Lu D."/>
            <person name="Skrede I."/>
            <person name="Drula E."/>
            <person name="Henrissat B."/>
            <person name="Morin E."/>
            <person name="Kohler A."/>
            <person name="Barry K."/>
            <person name="LaButti K."/>
            <person name="Morin E."/>
            <person name="Salamov A."/>
            <person name="Lipzen A."/>
            <person name="Mereny Z."/>
            <person name="Hegedus B."/>
            <person name="Baldrian P."/>
            <person name="Stursova M."/>
            <person name="Weitz H."/>
            <person name="Taylor A."/>
            <person name="Grigoriev I.V."/>
            <person name="Nagy L.G."/>
            <person name="Martin F."/>
            <person name="Kauserud H."/>
        </authorList>
    </citation>
    <scope>NUCLEOTIDE SEQUENCE</scope>
    <source>
        <strain evidence="2">CBHHK182m</strain>
    </source>
</reference>
<sequence length="276" mass="31830">STGWVFSTPGKRIGLRLTSPHRLFNRPNLISSHHNESDATTMSANPEATFSLESLDSLTRPVTLVVEGQKYRVDSYLLCRDSSVLREMFHSPFEGPGEPDYSLENVTKSELEHLLWVYYNPLLNEYSAPVDTWRDVLKLADMWKMTRAKDFALDKLMRQRGLSPNEWIVLFERDDLKGSRWRAKKAYLEVCTRVEPLTPAEVHAFGTDAVLLIRQIRERIAANRHSPDAEKVSEGHIVDDVIGMAPFATPIPRIPRRYNDPNFYFSYCTTLYYLDM</sequence>
<dbReference type="CDD" id="cd18186">
    <property type="entry name" value="BTB_POZ_ZBTB_KLHL-like"/>
    <property type="match status" value="1"/>
</dbReference>
<dbReference type="InterPro" id="IPR011333">
    <property type="entry name" value="SKP1/BTB/POZ_sf"/>
</dbReference>
<protein>
    <recommendedName>
        <fullName evidence="1">BTB domain-containing protein</fullName>
    </recommendedName>
</protein>
<dbReference type="Pfam" id="PF00651">
    <property type="entry name" value="BTB"/>
    <property type="match status" value="1"/>
</dbReference>
<dbReference type="Gene3D" id="3.30.710.10">
    <property type="entry name" value="Potassium Channel Kv1.1, Chain A"/>
    <property type="match status" value="1"/>
</dbReference>
<evidence type="ECO:0000259" key="1">
    <source>
        <dbReference type="PROSITE" id="PS50097"/>
    </source>
</evidence>
<feature type="domain" description="BTB" evidence="1">
    <location>
        <begin position="60"/>
        <end position="120"/>
    </location>
</feature>
<accession>A0AAD7HIM9</accession>
<name>A0AAD7HIM9_9AGAR</name>
<comment type="caution">
    <text evidence="2">The sequence shown here is derived from an EMBL/GenBank/DDBJ whole genome shotgun (WGS) entry which is preliminary data.</text>
</comment>
<evidence type="ECO:0000313" key="3">
    <source>
        <dbReference type="Proteomes" id="UP001215598"/>
    </source>
</evidence>
<feature type="non-terminal residue" evidence="2">
    <location>
        <position position="276"/>
    </location>
</feature>
<evidence type="ECO:0000313" key="2">
    <source>
        <dbReference type="EMBL" id="KAJ7721605.1"/>
    </source>
</evidence>
<dbReference type="SUPFAM" id="SSF54695">
    <property type="entry name" value="POZ domain"/>
    <property type="match status" value="1"/>
</dbReference>
<dbReference type="EMBL" id="JARKIB010000228">
    <property type="protein sequence ID" value="KAJ7721605.1"/>
    <property type="molecule type" value="Genomic_DNA"/>
</dbReference>
<dbReference type="AlphaFoldDB" id="A0AAD7HIM9"/>
<dbReference type="PROSITE" id="PS50097">
    <property type="entry name" value="BTB"/>
    <property type="match status" value="1"/>
</dbReference>
<dbReference type="Proteomes" id="UP001215598">
    <property type="component" value="Unassembled WGS sequence"/>
</dbReference>
<gene>
    <name evidence="2" type="ORF">B0H16DRAFT_365203</name>
</gene>
<dbReference type="SMART" id="SM00225">
    <property type="entry name" value="BTB"/>
    <property type="match status" value="1"/>
</dbReference>
<organism evidence="2 3">
    <name type="scientific">Mycena metata</name>
    <dbReference type="NCBI Taxonomy" id="1033252"/>
    <lineage>
        <taxon>Eukaryota</taxon>
        <taxon>Fungi</taxon>
        <taxon>Dikarya</taxon>
        <taxon>Basidiomycota</taxon>
        <taxon>Agaricomycotina</taxon>
        <taxon>Agaricomycetes</taxon>
        <taxon>Agaricomycetidae</taxon>
        <taxon>Agaricales</taxon>
        <taxon>Marasmiineae</taxon>
        <taxon>Mycenaceae</taxon>
        <taxon>Mycena</taxon>
    </lineage>
</organism>
<keyword evidence="3" id="KW-1185">Reference proteome</keyword>
<proteinExistence type="predicted"/>